<evidence type="ECO:0000256" key="2">
    <source>
        <dbReference type="SAM" id="Phobius"/>
    </source>
</evidence>
<keyword evidence="4" id="KW-1185">Reference proteome</keyword>
<keyword evidence="2" id="KW-0472">Membrane</keyword>
<evidence type="ECO:0000256" key="1">
    <source>
        <dbReference type="SAM" id="Coils"/>
    </source>
</evidence>
<dbReference type="OrthoDB" id="7875742at2"/>
<dbReference type="Proteomes" id="UP000281128">
    <property type="component" value="Unassembled WGS sequence"/>
</dbReference>
<proteinExistence type="predicted"/>
<name>A0A3A8AZA0_9RHOB</name>
<comment type="caution">
    <text evidence="3">The sequence shown here is derived from an EMBL/GenBank/DDBJ whole genome shotgun (WGS) entry which is preliminary data.</text>
</comment>
<evidence type="ECO:0000313" key="3">
    <source>
        <dbReference type="EMBL" id="RKF16270.1"/>
    </source>
</evidence>
<organism evidence="3 4">
    <name type="scientific">Roseovarius spongiae</name>
    <dbReference type="NCBI Taxonomy" id="2320272"/>
    <lineage>
        <taxon>Bacteria</taxon>
        <taxon>Pseudomonadati</taxon>
        <taxon>Pseudomonadota</taxon>
        <taxon>Alphaproteobacteria</taxon>
        <taxon>Rhodobacterales</taxon>
        <taxon>Roseobacteraceae</taxon>
        <taxon>Roseovarius</taxon>
    </lineage>
</organism>
<evidence type="ECO:0000313" key="4">
    <source>
        <dbReference type="Proteomes" id="UP000281128"/>
    </source>
</evidence>
<accession>A0A3A8AZA0</accession>
<dbReference type="AlphaFoldDB" id="A0A3A8AZA0"/>
<gene>
    <name evidence="3" type="ORF">D6850_01520</name>
</gene>
<keyword evidence="1" id="KW-0175">Coiled coil</keyword>
<feature type="coiled-coil region" evidence="1">
    <location>
        <begin position="74"/>
        <end position="101"/>
    </location>
</feature>
<dbReference type="RefSeq" id="WP_121163261.1">
    <property type="nucleotide sequence ID" value="NZ_RAPE01000001.1"/>
</dbReference>
<feature type="transmembrane region" description="Helical" evidence="2">
    <location>
        <begin position="157"/>
        <end position="177"/>
    </location>
</feature>
<keyword evidence="2" id="KW-0812">Transmembrane</keyword>
<dbReference type="EMBL" id="RAPE01000001">
    <property type="protein sequence ID" value="RKF16270.1"/>
    <property type="molecule type" value="Genomic_DNA"/>
</dbReference>
<protein>
    <recommendedName>
        <fullName evidence="5">Aspartate carbamoyltransferase catalytic subunit</fullName>
    </recommendedName>
</protein>
<sequence>MSDKIEVSADEHGVVRVFAVDLDADELRAFGQRNGAWPAAEALGVDTLAPDQVELFPASDLAGVGLSGYLEEGLGVAAEELEDMRARLDSLERGVLILRSRAFGGQAVTLKPRAPLRHVATFHEARPKVQFEPLPSSGAVGTVAGTGTAGAPASGRGWWAVILLIAGVAVGLLALALS</sequence>
<keyword evidence="2" id="KW-1133">Transmembrane helix</keyword>
<evidence type="ECO:0008006" key="5">
    <source>
        <dbReference type="Google" id="ProtNLM"/>
    </source>
</evidence>
<reference evidence="3 4" key="1">
    <citation type="submission" date="2018-09" db="EMBL/GenBank/DDBJ databases">
        <title>Roseovarius spongiae sp. nov., isolated from a marine sponge.</title>
        <authorList>
            <person name="Zhuang L."/>
            <person name="Luo L."/>
        </authorList>
    </citation>
    <scope>NUCLEOTIDE SEQUENCE [LARGE SCALE GENOMIC DNA]</scope>
    <source>
        <strain evidence="3 4">HN-E21</strain>
    </source>
</reference>